<reference evidence="8" key="1">
    <citation type="submission" date="2021-12" db="EMBL/GenBank/DDBJ databases">
        <title>Prjna785345.</title>
        <authorList>
            <person name="Rujirawat T."/>
            <person name="Krajaejun T."/>
        </authorList>
    </citation>
    <scope>NUCLEOTIDE SEQUENCE</scope>
    <source>
        <strain evidence="8">Pi057C3</strain>
    </source>
</reference>
<evidence type="ECO:0000313" key="9">
    <source>
        <dbReference type="Proteomes" id="UP001209570"/>
    </source>
</evidence>
<evidence type="ECO:0000256" key="5">
    <source>
        <dbReference type="ARBA" id="ARBA00023136"/>
    </source>
</evidence>
<feature type="transmembrane region" description="Helical" evidence="7">
    <location>
        <begin position="473"/>
        <end position="492"/>
    </location>
</feature>
<dbReference type="EMBL" id="JAKCXM010000069">
    <property type="protein sequence ID" value="KAJ0404097.1"/>
    <property type="molecule type" value="Genomic_DNA"/>
</dbReference>
<dbReference type="PRINTS" id="PR00447">
    <property type="entry name" value="NATRESASSCMP"/>
</dbReference>
<dbReference type="GO" id="GO:0034755">
    <property type="term" value="P:iron ion transmembrane transport"/>
    <property type="evidence" value="ECO:0007669"/>
    <property type="project" value="TreeGrafter"/>
</dbReference>
<dbReference type="NCBIfam" id="TIGR01197">
    <property type="entry name" value="nramp"/>
    <property type="match status" value="1"/>
</dbReference>
<feature type="transmembrane region" description="Helical" evidence="7">
    <location>
        <begin position="186"/>
        <end position="206"/>
    </location>
</feature>
<dbReference type="PANTHER" id="PTHR11706:SF33">
    <property type="entry name" value="NATURAL RESISTANCE-ASSOCIATED MACROPHAGE PROTEIN 2"/>
    <property type="match status" value="1"/>
</dbReference>
<evidence type="ECO:0000256" key="6">
    <source>
        <dbReference type="SAM" id="MobiDB-lite"/>
    </source>
</evidence>
<dbReference type="GO" id="GO:0015086">
    <property type="term" value="F:cadmium ion transmembrane transporter activity"/>
    <property type="evidence" value="ECO:0007669"/>
    <property type="project" value="TreeGrafter"/>
</dbReference>
<protein>
    <recommendedName>
        <fullName evidence="10">Metal Ion (Mn2-iron) Transporter (Nramp) Family</fullName>
    </recommendedName>
</protein>
<feature type="region of interest" description="Disordered" evidence="6">
    <location>
        <begin position="569"/>
        <end position="615"/>
    </location>
</feature>
<dbReference type="NCBIfam" id="NF037982">
    <property type="entry name" value="Nramp_1"/>
    <property type="match status" value="1"/>
</dbReference>
<feature type="transmembrane region" description="Helical" evidence="7">
    <location>
        <begin position="504"/>
        <end position="525"/>
    </location>
</feature>
<comment type="subcellular location">
    <subcellularLocation>
        <location evidence="1">Membrane</location>
        <topology evidence="1">Multi-pass membrane protein</topology>
    </subcellularLocation>
</comment>
<evidence type="ECO:0000256" key="2">
    <source>
        <dbReference type="ARBA" id="ARBA00022448"/>
    </source>
</evidence>
<keyword evidence="4 7" id="KW-1133">Transmembrane helix</keyword>
<keyword evidence="3 7" id="KW-0812">Transmembrane</keyword>
<accession>A0AAD5M4K2</accession>
<keyword evidence="5 7" id="KW-0472">Membrane</keyword>
<dbReference type="Pfam" id="PF01566">
    <property type="entry name" value="Nramp"/>
    <property type="match status" value="2"/>
</dbReference>
<evidence type="ECO:0000256" key="3">
    <source>
        <dbReference type="ARBA" id="ARBA00022692"/>
    </source>
</evidence>
<evidence type="ECO:0000313" key="8">
    <source>
        <dbReference type="EMBL" id="KAJ0404097.1"/>
    </source>
</evidence>
<proteinExistence type="predicted"/>
<organism evidence="8 9">
    <name type="scientific">Pythium insidiosum</name>
    <name type="common">Pythiosis disease agent</name>
    <dbReference type="NCBI Taxonomy" id="114742"/>
    <lineage>
        <taxon>Eukaryota</taxon>
        <taxon>Sar</taxon>
        <taxon>Stramenopiles</taxon>
        <taxon>Oomycota</taxon>
        <taxon>Peronosporomycetes</taxon>
        <taxon>Pythiales</taxon>
        <taxon>Pythiaceae</taxon>
        <taxon>Pythium</taxon>
    </lineage>
</organism>
<feature type="transmembrane region" description="Helical" evidence="7">
    <location>
        <begin position="145"/>
        <end position="166"/>
    </location>
</feature>
<dbReference type="Proteomes" id="UP001209570">
    <property type="component" value="Unassembled WGS sequence"/>
</dbReference>
<name>A0AAD5M4K2_PYTIN</name>
<feature type="transmembrane region" description="Helical" evidence="7">
    <location>
        <begin position="75"/>
        <end position="94"/>
    </location>
</feature>
<dbReference type="AlphaFoldDB" id="A0AAD5M4K2"/>
<dbReference type="InterPro" id="IPR001046">
    <property type="entry name" value="NRAMP_fam"/>
</dbReference>
<comment type="caution">
    <text evidence="8">The sequence shown here is derived from an EMBL/GenBank/DDBJ whole genome shotgun (WGS) entry which is preliminary data.</text>
</comment>
<dbReference type="PANTHER" id="PTHR11706">
    <property type="entry name" value="SOLUTE CARRIER PROTEIN FAMILY 11 MEMBER"/>
    <property type="match status" value="1"/>
</dbReference>
<feature type="transmembrane region" description="Helical" evidence="7">
    <location>
        <begin position="266"/>
        <end position="297"/>
    </location>
</feature>
<evidence type="ECO:0000256" key="7">
    <source>
        <dbReference type="SAM" id="Phobius"/>
    </source>
</evidence>
<evidence type="ECO:0008006" key="10">
    <source>
        <dbReference type="Google" id="ProtNLM"/>
    </source>
</evidence>
<evidence type="ECO:0000256" key="4">
    <source>
        <dbReference type="ARBA" id="ARBA00022989"/>
    </source>
</evidence>
<dbReference type="GO" id="GO:0005886">
    <property type="term" value="C:plasma membrane"/>
    <property type="evidence" value="ECO:0007669"/>
    <property type="project" value="TreeGrafter"/>
</dbReference>
<gene>
    <name evidence="8" type="ORF">P43SY_000881</name>
</gene>
<evidence type="ECO:0000256" key="1">
    <source>
        <dbReference type="ARBA" id="ARBA00004141"/>
    </source>
</evidence>
<keyword evidence="2" id="KW-0813">Transport</keyword>
<feature type="transmembrane region" description="Helical" evidence="7">
    <location>
        <begin position="436"/>
        <end position="453"/>
    </location>
</feature>
<feature type="transmembrane region" description="Helical" evidence="7">
    <location>
        <begin position="537"/>
        <end position="557"/>
    </location>
</feature>
<keyword evidence="9" id="KW-1185">Reference proteome</keyword>
<sequence>MDKEELLDRRPLLSDDQLIMHDHEPQDHEKDAAVSFSWRRFWAFTGPGWLMSMAYLDPGNLEADLQNGAYTRYELLYVVLLSTAAGACYQILAARLGASTGRHLAQLCRSEYPRAVSLALWVMTELAIIGSDIQEVLGSAIAFEILFSFPLWLGCLLTGIDTLTFLALHGRGSGNGNGGGARALELLFLLLLTTMCVCFFADFTVSDPDGIEILKGIVWPRLEQQNVMQAVASLGAIIMPHNLFLHSALVQMRGIDPRDRRRVREANYYFALESSLALFVSFLINAAVVCVFASSFYSGQCAALSRPGAISSLAGTGIQTACIPIEAAIASGSPIYDALTGDVCRADHPPRCTPCVVDHQGGVSLGSKPNAGYCQEIGLSVAGEAIRESLGGAAKTIWAIGLLASGQASTMTGTYAGQFVMEGFLDLKIAAWKRVALTRAVAIVPAVLVAVVSQQRQFQTDHFNELLNVLQSVQLPFALLPLLSFTASRGLMGDAFVTPQGVAFVLLSATALLCSVNYALVYRIFDQLLTPHASLWVWLAVGVAATGYVALLLYLVLWYPSREGGKQAGAVARRRQRQRQRDVDALKKHRLEASPRSQRAASHGSLELSDDEVAV</sequence>
<dbReference type="GO" id="GO:0005384">
    <property type="term" value="F:manganese ion transmembrane transporter activity"/>
    <property type="evidence" value="ECO:0007669"/>
    <property type="project" value="TreeGrafter"/>
</dbReference>